<proteinExistence type="predicted"/>
<gene>
    <name evidence="2" type="ORF">HNP88_000356</name>
</gene>
<keyword evidence="1" id="KW-0812">Transmembrane</keyword>
<reference evidence="2 3" key="1">
    <citation type="submission" date="2020-07" db="EMBL/GenBank/DDBJ databases">
        <title>Genomic Encyclopedia of Type Strains, Phase IV (KMG-V): Genome sequencing to study the core and pangenomes of soil and plant-associated prokaryotes.</title>
        <authorList>
            <person name="Whitman W."/>
        </authorList>
    </citation>
    <scope>NUCLEOTIDE SEQUENCE [LARGE SCALE GENOMIC DNA]</scope>
    <source>
        <strain evidence="2 3">A5</strain>
    </source>
</reference>
<dbReference type="RefSeq" id="WP_181491747.1">
    <property type="nucleotide sequence ID" value="NZ_JACDUJ010000001.1"/>
</dbReference>
<evidence type="ECO:0000256" key="1">
    <source>
        <dbReference type="SAM" id="Phobius"/>
    </source>
</evidence>
<dbReference type="EMBL" id="JACDUJ010000001">
    <property type="protein sequence ID" value="MBA2846172.1"/>
    <property type="molecule type" value="Genomic_DNA"/>
</dbReference>
<keyword evidence="1" id="KW-0472">Membrane</keyword>
<feature type="transmembrane region" description="Helical" evidence="1">
    <location>
        <begin position="166"/>
        <end position="188"/>
    </location>
</feature>
<evidence type="ECO:0000313" key="2">
    <source>
        <dbReference type="EMBL" id="MBA2846172.1"/>
    </source>
</evidence>
<sequence>MEKDTIEVNLDGFFAEFEKLVSSRYLDSKDFKLLLKKESILTQWECISDECHRESKVCVLGVGNTHARKIFEQLFIDILNQDNGVFFDIISKVLKDYIRWNSEHSKSKLNFEPLFEEMDDIFEEEIVNMFRDDIEGTVNEYAPNKLVEILSNISLHFKFLWSEITFGVKMPCIFAIILFIALIALIGVITYKLWYDWDVVIGLLKIIILAFT</sequence>
<dbReference type="AlphaFoldDB" id="A0A7J9NLJ2"/>
<name>A0A7J9NLJ2_METMI</name>
<comment type="caution">
    <text evidence="2">The sequence shown here is derived from an EMBL/GenBank/DDBJ whole genome shotgun (WGS) entry which is preliminary data.</text>
</comment>
<dbReference type="Proteomes" id="UP000571854">
    <property type="component" value="Unassembled WGS sequence"/>
</dbReference>
<accession>A0A7J9NLJ2</accession>
<organism evidence="2 3">
    <name type="scientific">Methanococcus maripaludis</name>
    <name type="common">Methanococcus deltae</name>
    <dbReference type="NCBI Taxonomy" id="39152"/>
    <lineage>
        <taxon>Archaea</taxon>
        <taxon>Methanobacteriati</taxon>
        <taxon>Methanobacteriota</taxon>
        <taxon>Methanomada group</taxon>
        <taxon>Methanococci</taxon>
        <taxon>Methanococcales</taxon>
        <taxon>Methanococcaceae</taxon>
        <taxon>Methanococcus</taxon>
    </lineage>
</organism>
<protein>
    <submittedName>
        <fullName evidence="2">Uncharacterized protein</fullName>
    </submittedName>
</protein>
<dbReference type="SUPFAM" id="SSF81593">
    <property type="entry name" value="Nucleotidyltransferase substrate binding subunit/domain"/>
    <property type="match status" value="1"/>
</dbReference>
<keyword evidence="1" id="KW-1133">Transmembrane helix</keyword>
<evidence type="ECO:0000313" key="3">
    <source>
        <dbReference type="Proteomes" id="UP000571854"/>
    </source>
</evidence>